<accession>A0A1F6WPX8</accession>
<name>A0A1F6WPX8_9BACT</name>
<evidence type="ECO:0000256" key="5">
    <source>
        <dbReference type="ARBA" id="ARBA00023284"/>
    </source>
</evidence>
<keyword evidence="3" id="KW-0560">Oxidoreductase</keyword>
<evidence type="ECO:0000256" key="2">
    <source>
        <dbReference type="ARBA" id="ARBA00022827"/>
    </source>
</evidence>
<feature type="domain" description="FAD/NAD(P)-binding" evidence="6">
    <location>
        <begin position="6"/>
        <end position="290"/>
    </location>
</feature>
<dbReference type="SUPFAM" id="SSF51905">
    <property type="entry name" value="FAD/NAD(P)-binding domain"/>
    <property type="match status" value="1"/>
</dbReference>
<dbReference type="Gene3D" id="3.50.50.60">
    <property type="entry name" value="FAD/NAD(P)-binding domain"/>
    <property type="match status" value="2"/>
</dbReference>
<evidence type="ECO:0000256" key="1">
    <source>
        <dbReference type="ARBA" id="ARBA00022630"/>
    </source>
</evidence>
<dbReference type="GO" id="GO:0016668">
    <property type="term" value="F:oxidoreductase activity, acting on a sulfur group of donors, NAD(P) as acceptor"/>
    <property type="evidence" value="ECO:0007669"/>
    <property type="project" value="UniProtKB-ARBA"/>
</dbReference>
<keyword evidence="5" id="KW-0676">Redox-active center</keyword>
<dbReference type="PRINTS" id="PR00368">
    <property type="entry name" value="FADPNR"/>
</dbReference>
<dbReference type="Pfam" id="PF07992">
    <property type="entry name" value="Pyr_redox_2"/>
    <property type="match status" value="1"/>
</dbReference>
<dbReference type="InterPro" id="IPR036188">
    <property type="entry name" value="FAD/NAD-bd_sf"/>
</dbReference>
<proteinExistence type="predicted"/>
<gene>
    <name evidence="7" type="ORF">A2903_02100</name>
</gene>
<evidence type="ECO:0000256" key="4">
    <source>
        <dbReference type="ARBA" id="ARBA00023157"/>
    </source>
</evidence>
<keyword evidence="1" id="KW-0285">Flavoprotein</keyword>
<reference evidence="7 8" key="1">
    <citation type="journal article" date="2016" name="Nat. Commun.">
        <title>Thousands of microbial genomes shed light on interconnected biogeochemical processes in an aquifer system.</title>
        <authorList>
            <person name="Anantharaman K."/>
            <person name="Brown C.T."/>
            <person name="Hug L.A."/>
            <person name="Sharon I."/>
            <person name="Castelle C.J."/>
            <person name="Probst A.J."/>
            <person name="Thomas B.C."/>
            <person name="Singh A."/>
            <person name="Wilkins M.J."/>
            <person name="Karaoz U."/>
            <person name="Brodie E.L."/>
            <person name="Williams K.H."/>
            <person name="Hubbard S.S."/>
            <person name="Banfield J.F."/>
        </authorList>
    </citation>
    <scope>NUCLEOTIDE SEQUENCE [LARGE SCALE GENOMIC DNA]</scope>
</reference>
<evidence type="ECO:0000313" key="7">
    <source>
        <dbReference type="EMBL" id="OGI83941.1"/>
    </source>
</evidence>
<dbReference type="STRING" id="1801764.A2903_02100"/>
<dbReference type="PANTHER" id="PTHR48105">
    <property type="entry name" value="THIOREDOXIN REDUCTASE 1-RELATED-RELATED"/>
    <property type="match status" value="1"/>
</dbReference>
<keyword evidence="2" id="KW-0274">FAD</keyword>
<protein>
    <recommendedName>
        <fullName evidence="6">FAD/NAD(P)-binding domain-containing protein</fullName>
    </recommendedName>
</protein>
<keyword evidence="4" id="KW-1015">Disulfide bond</keyword>
<dbReference type="AlphaFoldDB" id="A0A1F6WPX8"/>
<dbReference type="PRINTS" id="PR00469">
    <property type="entry name" value="PNDRDTASEII"/>
</dbReference>
<dbReference type="PROSITE" id="PS00573">
    <property type="entry name" value="PYRIDINE_REDOX_2"/>
    <property type="match status" value="1"/>
</dbReference>
<dbReference type="InterPro" id="IPR050097">
    <property type="entry name" value="Ferredoxin-NADP_redctase_2"/>
</dbReference>
<dbReference type="InterPro" id="IPR023753">
    <property type="entry name" value="FAD/NAD-binding_dom"/>
</dbReference>
<evidence type="ECO:0000313" key="8">
    <source>
        <dbReference type="Proteomes" id="UP000178184"/>
    </source>
</evidence>
<dbReference type="Proteomes" id="UP000178184">
    <property type="component" value="Unassembled WGS sequence"/>
</dbReference>
<comment type="caution">
    <text evidence="7">The sequence shown here is derived from an EMBL/GenBank/DDBJ whole genome shotgun (WGS) entry which is preliminary data.</text>
</comment>
<dbReference type="InterPro" id="IPR008255">
    <property type="entry name" value="Pyr_nucl-diS_OxRdtase_2_AS"/>
</dbReference>
<organism evidence="7 8">
    <name type="scientific">Candidatus Nomurabacteria bacterium RIFCSPLOWO2_01_FULL_33_17</name>
    <dbReference type="NCBI Taxonomy" id="1801764"/>
    <lineage>
        <taxon>Bacteria</taxon>
        <taxon>Candidatus Nomuraibacteriota</taxon>
    </lineage>
</organism>
<evidence type="ECO:0000259" key="6">
    <source>
        <dbReference type="Pfam" id="PF07992"/>
    </source>
</evidence>
<sequence length="312" mass="33670">MNDTIYDLVIIGGGPAGAAGAVYSARKQLKTAIVVSEWGGQSQVSETIYNWIGTKEISGADLAKNLRAHALSYLGDYLDSIEGEKVTNITKNENGQFIIQTDSGKNLITKTVLISTGSSRRKLNAINADKYEHKGITYCASCDGPVFSGQDVIVVGGGNAGFESALQLSAYCKSVTIIHKNNEFKADAITVQKTFDKPNVKLILNAEIVRVDGEVFVNSLTYRDKTTNEESTIPTGGIFVEIGQYPSTDFAKDVINLTPINTIIVDPMNQRTETAGIWAAGDCTNGLYHQNNIAAGDAVKAIEDIYQFIQRA</sequence>
<dbReference type="EMBL" id="MFUO01000016">
    <property type="protein sequence ID" value="OGI83941.1"/>
    <property type="molecule type" value="Genomic_DNA"/>
</dbReference>
<evidence type="ECO:0000256" key="3">
    <source>
        <dbReference type="ARBA" id="ARBA00023002"/>
    </source>
</evidence>